<dbReference type="Pfam" id="PF13539">
    <property type="entry name" value="Peptidase_M15_4"/>
    <property type="match status" value="1"/>
</dbReference>
<organism evidence="2 3">
    <name type="scientific">Hyphomicrobium album</name>
    <dbReference type="NCBI Taxonomy" id="2665159"/>
    <lineage>
        <taxon>Bacteria</taxon>
        <taxon>Pseudomonadati</taxon>
        <taxon>Pseudomonadota</taxon>
        <taxon>Alphaproteobacteria</taxon>
        <taxon>Hyphomicrobiales</taxon>
        <taxon>Hyphomicrobiaceae</taxon>
        <taxon>Hyphomicrobium</taxon>
    </lineage>
</organism>
<keyword evidence="3" id="KW-1185">Reference proteome</keyword>
<dbReference type="GO" id="GO:0008233">
    <property type="term" value="F:peptidase activity"/>
    <property type="evidence" value="ECO:0007669"/>
    <property type="project" value="InterPro"/>
</dbReference>
<evidence type="ECO:0000313" key="2">
    <source>
        <dbReference type="EMBL" id="MTD94041.1"/>
    </source>
</evidence>
<dbReference type="AlphaFoldDB" id="A0A6I3KMW6"/>
<gene>
    <name evidence="2" type="ORF">GIW81_06780</name>
</gene>
<dbReference type="RefSeq" id="WP_154738518.1">
    <property type="nucleotide sequence ID" value="NZ_WMBQ01000001.1"/>
</dbReference>
<reference evidence="2 3" key="1">
    <citation type="submission" date="2019-11" db="EMBL/GenBank/DDBJ databases">
        <title>Identification of a novel strain.</title>
        <authorList>
            <person name="Xu Q."/>
            <person name="Wang G."/>
        </authorList>
    </citation>
    <scope>NUCLEOTIDE SEQUENCE [LARGE SCALE GENOMIC DNA]</scope>
    <source>
        <strain evidence="3">xq</strain>
    </source>
</reference>
<comment type="caution">
    <text evidence="2">The sequence shown here is derived from an EMBL/GenBank/DDBJ whole genome shotgun (WGS) entry which is preliminary data.</text>
</comment>
<dbReference type="SUPFAM" id="SSF55166">
    <property type="entry name" value="Hedgehog/DD-peptidase"/>
    <property type="match status" value="1"/>
</dbReference>
<dbReference type="Proteomes" id="UP000440694">
    <property type="component" value="Unassembled WGS sequence"/>
</dbReference>
<name>A0A6I3KMW6_9HYPH</name>
<dbReference type="InterPro" id="IPR039561">
    <property type="entry name" value="Peptidase_M15C"/>
</dbReference>
<dbReference type="EMBL" id="WMBQ01000001">
    <property type="protein sequence ID" value="MTD94041.1"/>
    <property type="molecule type" value="Genomic_DNA"/>
</dbReference>
<sequence>MHPFACLSIGVVLALLAPGIGHGAELSQADRARLLEAYPGLLERIDGNDLVWRDGTRMPLNDGKGDKPFEQWLDSPDVADMFAIPYPVGAAAKPPAKDIDPGRARTAAFFDKVYGDCRKGAVEGNLTTVEWLPTKAKQKLPFNKMNGAAAALAAASRELDALAPSFDVFLTPSAGTYNCRVIAGTNRVSAHGHAIAIDIALKRSNYWRNDKPGKDGALLYRNEIPMEIVRIFEKHGFIWGGRWYHYDTMHFEYRPELIGVKGGAGPTAKAPQPSAP</sequence>
<dbReference type="Gene3D" id="3.30.1380.10">
    <property type="match status" value="1"/>
</dbReference>
<accession>A0A6I3KMW6</accession>
<evidence type="ECO:0000259" key="1">
    <source>
        <dbReference type="Pfam" id="PF13539"/>
    </source>
</evidence>
<feature type="domain" description="Peptidase M15C" evidence="1">
    <location>
        <begin position="184"/>
        <end position="253"/>
    </location>
</feature>
<evidence type="ECO:0000313" key="3">
    <source>
        <dbReference type="Proteomes" id="UP000440694"/>
    </source>
</evidence>
<dbReference type="InterPro" id="IPR009045">
    <property type="entry name" value="Zn_M74/Hedgehog-like"/>
</dbReference>
<proteinExistence type="predicted"/>
<protein>
    <submittedName>
        <fullName evidence="2">M15 family peptidase</fullName>
    </submittedName>
</protein>